<evidence type="ECO:0000313" key="4">
    <source>
        <dbReference type="EMBL" id="QHU13632.1"/>
    </source>
</evidence>
<dbReference type="GO" id="GO:0008107">
    <property type="term" value="F:galactoside 2-alpha-L-fucosyltransferase activity"/>
    <property type="evidence" value="ECO:0007669"/>
    <property type="project" value="InterPro"/>
</dbReference>
<dbReference type="Pfam" id="PF01531">
    <property type="entry name" value="Glyco_transf_11"/>
    <property type="match status" value="1"/>
</dbReference>
<dbReference type="GO" id="GO:0005975">
    <property type="term" value="P:carbohydrate metabolic process"/>
    <property type="evidence" value="ECO:0007669"/>
    <property type="project" value="InterPro"/>
</dbReference>
<dbReference type="EMBL" id="MN740823">
    <property type="protein sequence ID" value="QHU13632.1"/>
    <property type="molecule type" value="Genomic_DNA"/>
</dbReference>
<keyword evidence="3" id="KW-0812">Transmembrane</keyword>
<evidence type="ECO:0000256" key="1">
    <source>
        <dbReference type="ARBA" id="ARBA00022676"/>
    </source>
</evidence>
<evidence type="ECO:0000256" key="2">
    <source>
        <dbReference type="ARBA" id="ARBA00022679"/>
    </source>
</evidence>
<keyword evidence="1" id="KW-0328">Glycosyltransferase</keyword>
<keyword evidence="2" id="KW-0808">Transferase</keyword>
<dbReference type="PANTHER" id="PTHR11927">
    <property type="entry name" value="GALACTOSIDE 2-L-FUCOSYLTRANSFERASE"/>
    <property type="match status" value="1"/>
</dbReference>
<name>A0A6C0K6E1_9ZZZZ</name>
<dbReference type="AlphaFoldDB" id="A0A6C0K6E1"/>
<keyword evidence="3" id="KW-1133">Transmembrane helix</keyword>
<organism evidence="4">
    <name type="scientific">viral metagenome</name>
    <dbReference type="NCBI Taxonomy" id="1070528"/>
    <lineage>
        <taxon>unclassified sequences</taxon>
        <taxon>metagenomes</taxon>
        <taxon>organismal metagenomes</taxon>
    </lineage>
</organism>
<feature type="transmembrane region" description="Helical" evidence="3">
    <location>
        <begin position="12"/>
        <end position="30"/>
    </location>
</feature>
<sequence length="303" mass="36032">MNNLYTTVDISGGLGSQLFQLAFAIYFLRLSKKQKIKRRLVFKEGSYKDDSYLNTIFKGLFRVIPEDDYNKIAFDSYHSLEATHRAAILHKYIEPPYKAREHIKLNGYYKTFKYIEDTLREKMINIVYSNEDIMYSAYYKYRDILNYFGDNTKDDDMVSLHIRRGDYLSLENYNYNLDMSYYKDALNIVKRKNVVIFSDDIEWCINYFADYANRDGEYNIYYVSSKIFSDEELASGTTSVAAIEFVLMSMFKHNIIANSYFSLWASFISYYKTKIVVAPKRWYSCDGCKEYDELYHKYITHII</sequence>
<dbReference type="CDD" id="cd11301">
    <property type="entry name" value="Fut1_Fut2_like"/>
    <property type="match status" value="1"/>
</dbReference>
<reference evidence="4" key="1">
    <citation type="journal article" date="2020" name="Nature">
        <title>Giant virus diversity and host interactions through global metagenomics.</title>
        <authorList>
            <person name="Schulz F."/>
            <person name="Roux S."/>
            <person name="Paez-Espino D."/>
            <person name="Jungbluth S."/>
            <person name="Walsh D.A."/>
            <person name="Denef V.J."/>
            <person name="McMahon K.D."/>
            <person name="Konstantinidis K.T."/>
            <person name="Eloe-Fadrosh E.A."/>
            <person name="Kyrpides N.C."/>
            <person name="Woyke T."/>
        </authorList>
    </citation>
    <scope>NUCLEOTIDE SEQUENCE</scope>
    <source>
        <strain evidence="4">GVMAG-S-1101178-73</strain>
    </source>
</reference>
<evidence type="ECO:0008006" key="5">
    <source>
        <dbReference type="Google" id="ProtNLM"/>
    </source>
</evidence>
<accession>A0A6C0K6E1</accession>
<keyword evidence="3" id="KW-0472">Membrane</keyword>
<dbReference type="PANTHER" id="PTHR11927:SF9">
    <property type="entry name" value="L-FUCOSYLTRANSFERASE"/>
    <property type="match status" value="1"/>
</dbReference>
<proteinExistence type="predicted"/>
<dbReference type="InterPro" id="IPR002516">
    <property type="entry name" value="Glyco_trans_11"/>
</dbReference>
<dbReference type="GO" id="GO:0016020">
    <property type="term" value="C:membrane"/>
    <property type="evidence" value="ECO:0007669"/>
    <property type="project" value="InterPro"/>
</dbReference>
<protein>
    <recommendedName>
        <fullName evidence="5">Glycosyltransferase</fullName>
    </recommendedName>
</protein>
<evidence type="ECO:0000256" key="3">
    <source>
        <dbReference type="SAM" id="Phobius"/>
    </source>
</evidence>